<dbReference type="EMBL" id="SNXY01000009">
    <property type="protein sequence ID" value="TDP83219.1"/>
    <property type="molecule type" value="Genomic_DNA"/>
</dbReference>
<dbReference type="InterPro" id="IPR022344">
    <property type="entry name" value="GTA_major-tail"/>
</dbReference>
<sequence>MAAQKGRDLLLKVDATGSGGWQTVAGLRARRLAFTAGTVDVTDADSPGRWRELIEGAGVRQARISGAGIFRDAAADATVRGLFFDGVLAPWQVTIPDFGTVTGPFQVTRLDYAGSHDGEATYEIALESAGALVFAAP</sequence>
<evidence type="ECO:0000313" key="2">
    <source>
        <dbReference type="Proteomes" id="UP000294547"/>
    </source>
</evidence>
<proteinExistence type="predicted"/>
<dbReference type="AlphaFoldDB" id="A0A4R6RB07"/>
<organism evidence="1 2">
    <name type="scientific">Oharaeibacter diazotrophicus</name>
    <dbReference type="NCBI Taxonomy" id="1920512"/>
    <lineage>
        <taxon>Bacteria</taxon>
        <taxon>Pseudomonadati</taxon>
        <taxon>Pseudomonadota</taxon>
        <taxon>Alphaproteobacteria</taxon>
        <taxon>Hyphomicrobiales</taxon>
        <taxon>Pleomorphomonadaceae</taxon>
        <taxon>Oharaeibacter</taxon>
    </lineage>
</organism>
<protein>
    <submittedName>
        <fullName evidence="1">TP901-1 family phage major tail protein</fullName>
    </submittedName>
</protein>
<dbReference type="NCBIfam" id="TIGR02126">
    <property type="entry name" value="phgtail_TP901_1"/>
    <property type="match status" value="1"/>
</dbReference>
<comment type="caution">
    <text evidence="1">The sequence shown here is derived from an EMBL/GenBank/DDBJ whole genome shotgun (WGS) entry which is preliminary data.</text>
</comment>
<name>A0A4R6RB07_9HYPH</name>
<accession>A0A4R6RB07</accession>
<keyword evidence="2" id="KW-1185">Reference proteome</keyword>
<dbReference type="Gene3D" id="4.10.410.40">
    <property type="match status" value="1"/>
</dbReference>
<evidence type="ECO:0000313" key="1">
    <source>
        <dbReference type="EMBL" id="TDP83219.1"/>
    </source>
</evidence>
<dbReference type="OrthoDB" id="7266971at2"/>
<gene>
    <name evidence="1" type="ORF">EDD54_3178</name>
</gene>
<dbReference type="RefSeq" id="WP_126537977.1">
    <property type="nucleotide sequence ID" value="NZ_BSPM01000009.1"/>
</dbReference>
<dbReference type="PRINTS" id="PR01996">
    <property type="entry name" value="MTP1FAMILY"/>
</dbReference>
<dbReference type="InterPro" id="IPR011855">
    <property type="entry name" value="Phgtail_TP901_1"/>
</dbReference>
<dbReference type="Proteomes" id="UP000294547">
    <property type="component" value="Unassembled WGS sequence"/>
</dbReference>
<reference evidence="1 2" key="1">
    <citation type="submission" date="2019-03" db="EMBL/GenBank/DDBJ databases">
        <title>Genomic Encyclopedia of Type Strains, Phase IV (KMG-IV): sequencing the most valuable type-strain genomes for metagenomic binning, comparative biology and taxonomic classification.</title>
        <authorList>
            <person name="Goeker M."/>
        </authorList>
    </citation>
    <scope>NUCLEOTIDE SEQUENCE [LARGE SCALE GENOMIC DNA]</scope>
    <source>
        <strain evidence="1 2">DSM 102969</strain>
    </source>
</reference>
<dbReference type="Pfam" id="PF06199">
    <property type="entry name" value="Phage_tail_2"/>
    <property type="match status" value="1"/>
</dbReference>